<feature type="transmembrane region" description="Helical" evidence="7">
    <location>
        <begin position="157"/>
        <end position="176"/>
    </location>
</feature>
<feature type="transmembrane region" description="Helical" evidence="7">
    <location>
        <begin position="131"/>
        <end position="151"/>
    </location>
</feature>
<evidence type="ECO:0000256" key="6">
    <source>
        <dbReference type="ARBA" id="ARBA00023136"/>
    </source>
</evidence>
<feature type="transmembrane region" description="Helical" evidence="7">
    <location>
        <begin position="225"/>
        <end position="242"/>
    </location>
</feature>
<dbReference type="PANTHER" id="PTHR22926:SF3">
    <property type="entry name" value="UNDECAPRENYL-PHOSPHATE ALPHA-N-ACETYLGLUCOSAMINYL 1-PHOSPHATE TRANSFERASE"/>
    <property type="match status" value="1"/>
</dbReference>
<keyword evidence="3" id="KW-0808">Transferase</keyword>
<evidence type="ECO:0000313" key="9">
    <source>
        <dbReference type="Proteomes" id="UP001501285"/>
    </source>
</evidence>
<proteinExistence type="predicted"/>
<evidence type="ECO:0000256" key="4">
    <source>
        <dbReference type="ARBA" id="ARBA00022692"/>
    </source>
</evidence>
<keyword evidence="2" id="KW-1003">Cell membrane</keyword>
<sequence>MLGLPVPHLALLVCLLLAVVGLWDDVSTLPPLPRLAAQIALGGVAGWSTGVPAMAIAGLLLFPVVVNAANFMDGINGISGLVFVVWGLTAGYMGHVYGASHLSLLGLVSAGAALGFLPYNAMRARLFLGDVGSYLFGGLGASGLLIGAVAGVPLTPLVAPLALYLVDVFATMLKRLMAGKSLTTAHRDHVYQRLANVARISHVQVSIGVAVTSLMLAALSLLLPFALWLLAATLVSAAYLASPGFVDSRAPREAVDAT</sequence>
<dbReference type="Pfam" id="PF00953">
    <property type="entry name" value="Glycos_transf_4"/>
    <property type="match status" value="1"/>
</dbReference>
<dbReference type="Proteomes" id="UP001501285">
    <property type="component" value="Unassembled WGS sequence"/>
</dbReference>
<accession>A0ABN2TVP5</accession>
<dbReference type="PANTHER" id="PTHR22926">
    <property type="entry name" value="PHOSPHO-N-ACETYLMURAMOYL-PENTAPEPTIDE-TRANSFERASE"/>
    <property type="match status" value="1"/>
</dbReference>
<protein>
    <recommendedName>
        <fullName evidence="10">Glycosyltransferase family 4 protein</fullName>
    </recommendedName>
</protein>
<evidence type="ECO:0000256" key="2">
    <source>
        <dbReference type="ARBA" id="ARBA00022475"/>
    </source>
</evidence>
<dbReference type="EMBL" id="BAAANB010000001">
    <property type="protein sequence ID" value="GAA2021949.1"/>
    <property type="molecule type" value="Genomic_DNA"/>
</dbReference>
<evidence type="ECO:0000256" key="7">
    <source>
        <dbReference type="SAM" id="Phobius"/>
    </source>
</evidence>
<evidence type="ECO:0000256" key="5">
    <source>
        <dbReference type="ARBA" id="ARBA00022989"/>
    </source>
</evidence>
<feature type="transmembrane region" description="Helical" evidence="7">
    <location>
        <begin position="99"/>
        <end position="119"/>
    </location>
</feature>
<keyword evidence="5 7" id="KW-1133">Transmembrane helix</keyword>
<dbReference type="InterPro" id="IPR000715">
    <property type="entry name" value="Glycosyl_transferase_4"/>
</dbReference>
<feature type="transmembrane region" description="Helical" evidence="7">
    <location>
        <begin position="197"/>
        <end position="219"/>
    </location>
</feature>
<organism evidence="8 9">
    <name type="scientific">Terrabacter terrae</name>
    <dbReference type="NCBI Taxonomy" id="318434"/>
    <lineage>
        <taxon>Bacteria</taxon>
        <taxon>Bacillati</taxon>
        <taxon>Actinomycetota</taxon>
        <taxon>Actinomycetes</taxon>
        <taxon>Micrococcales</taxon>
        <taxon>Intrasporangiaceae</taxon>
        <taxon>Terrabacter</taxon>
    </lineage>
</organism>
<evidence type="ECO:0000256" key="1">
    <source>
        <dbReference type="ARBA" id="ARBA00004651"/>
    </source>
</evidence>
<feature type="transmembrane region" description="Helical" evidence="7">
    <location>
        <begin position="38"/>
        <end position="62"/>
    </location>
</feature>
<feature type="transmembrane region" description="Helical" evidence="7">
    <location>
        <begin position="74"/>
        <end position="93"/>
    </location>
</feature>
<gene>
    <name evidence="8" type="ORF">GCM10009740_08480</name>
</gene>
<comment type="subcellular location">
    <subcellularLocation>
        <location evidence="1">Cell membrane</location>
        <topology evidence="1">Multi-pass membrane protein</topology>
    </subcellularLocation>
</comment>
<name>A0ABN2TVP5_9MICO</name>
<keyword evidence="4 7" id="KW-0812">Transmembrane</keyword>
<evidence type="ECO:0008006" key="10">
    <source>
        <dbReference type="Google" id="ProtNLM"/>
    </source>
</evidence>
<comment type="caution">
    <text evidence="8">The sequence shown here is derived from an EMBL/GenBank/DDBJ whole genome shotgun (WGS) entry which is preliminary data.</text>
</comment>
<evidence type="ECO:0000256" key="3">
    <source>
        <dbReference type="ARBA" id="ARBA00022679"/>
    </source>
</evidence>
<evidence type="ECO:0000313" key="8">
    <source>
        <dbReference type="EMBL" id="GAA2021949.1"/>
    </source>
</evidence>
<keyword evidence="9" id="KW-1185">Reference proteome</keyword>
<keyword evidence="6 7" id="KW-0472">Membrane</keyword>
<reference evidence="8 9" key="1">
    <citation type="journal article" date="2019" name="Int. J. Syst. Evol. Microbiol.">
        <title>The Global Catalogue of Microorganisms (GCM) 10K type strain sequencing project: providing services to taxonomists for standard genome sequencing and annotation.</title>
        <authorList>
            <consortium name="The Broad Institute Genomics Platform"/>
            <consortium name="The Broad Institute Genome Sequencing Center for Infectious Disease"/>
            <person name="Wu L."/>
            <person name="Ma J."/>
        </authorList>
    </citation>
    <scope>NUCLEOTIDE SEQUENCE [LARGE SCALE GENOMIC DNA]</scope>
    <source>
        <strain evidence="8 9">JCM 14283</strain>
    </source>
</reference>